<dbReference type="GO" id="GO:0005886">
    <property type="term" value="C:plasma membrane"/>
    <property type="evidence" value="ECO:0007669"/>
    <property type="project" value="TreeGrafter"/>
</dbReference>
<evidence type="ECO:0000256" key="5">
    <source>
        <dbReference type="SAM" id="Phobius"/>
    </source>
</evidence>
<keyword evidence="2 5" id="KW-0812">Transmembrane</keyword>
<dbReference type="Gene3D" id="2.40.50.140">
    <property type="entry name" value="Nucleic acid-binding proteins"/>
    <property type="match status" value="1"/>
</dbReference>
<name>A0A1I1ZD48_9BACI</name>
<dbReference type="PANTHER" id="PTHR33507:SF3">
    <property type="entry name" value="INNER MEMBRANE PROTEIN YBBJ"/>
    <property type="match status" value="1"/>
</dbReference>
<evidence type="ECO:0000256" key="4">
    <source>
        <dbReference type="ARBA" id="ARBA00023136"/>
    </source>
</evidence>
<evidence type="ECO:0000313" key="7">
    <source>
        <dbReference type="EMBL" id="SFE29666.1"/>
    </source>
</evidence>
<evidence type="ECO:0000256" key="2">
    <source>
        <dbReference type="ARBA" id="ARBA00022692"/>
    </source>
</evidence>
<dbReference type="PANTHER" id="PTHR33507">
    <property type="entry name" value="INNER MEMBRANE PROTEIN YBBJ"/>
    <property type="match status" value="1"/>
</dbReference>
<dbReference type="STRING" id="930128.SAMN05192532_101175"/>
<keyword evidence="3 5" id="KW-1133">Transmembrane helix</keyword>
<accession>A0A1I1ZD48</accession>
<proteinExistence type="predicted"/>
<dbReference type="InterPro" id="IPR002810">
    <property type="entry name" value="NfeD-like_C"/>
</dbReference>
<feature type="transmembrane region" description="Helical" evidence="5">
    <location>
        <begin position="78"/>
        <end position="94"/>
    </location>
</feature>
<reference evidence="7 8" key="1">
    <citation type="submission" date="2016-10" db="EMBL/GenBank/DDBJ databases">
        <authorList>
            <person name="de Groot N.N."/>
        </authorList>
    </citation>
    <scope>NUCLEOTIDE SEQUENCE [LARGE SCALE GENOMIC DNA]</scope>
    <source>
        <strain evidence="7 8">DSM 23995</strain>
    </source>
</reference>
<dbReference type="SUPFAM" id="SSF141322">
    <property type="entry name" value="NfeD domain-like"/>
    <property type="match status" value="1"/>
</dbReference>
<dbReference type="EMBL" id="FONT01000001">
    <property type="protein sequence ID" value="SFE29666.1"/>
    <property type="molecule type" value="Genomic_DNA"/>
</dbReference>
<evidence type="ECO:0000256" key="1">
    <source>
        <dbReference type="ARBA" id="ARBA00004141"/>
    </source>
</evidence>
<dbReference type="AlphaFoldDB" id="A0A1I1ZD48"/>
<dbReference type="InterPro" id="IPR052165">
    <property type="entry name" value="Membrane_assoc_protease"/>
</dbReference>
<keyword evidence="4 5" id="KW-0472">Membrane</keyword>
<dbReference type="Pfam" id="PF01957">
    <property type="entry name" value="NfeD"/>
    <property type="match status" value="1"/>
</dbReference>
<keyword evidence="8" id="KW-1185">Reference proteome</keyword>
<dbReference type="RefSeq" id="WP_091656183.1">
    <property type="nucleotide sequence ID" value="NZ_FONT01000001.1"/>
</dbReference>
<sequence>MEWLQLASVGFVVVFLGTVFLLGEMLVKAKGIFAILGIAFMSIFFSFHIDSTSSIWVIVLYAAGVGLIVLDGKVISDGTIALLGAFLMGLGLAVPTPSIVYGILVIFGFLLGLFGSALFLKVFPRRNLWSKITLRDRMSGDLGYNSMNETYKELEGKIGKTMTAFRPIGTVVIDGNQYSATSENQWLEAGEEVIVTAVDGTRILVRRLDNSK</sequence>
<evidence type="ECO:0000256" key="3">
    <source>
        <dbReference type="ARBA" id="ARBA00022989"/>
    </source>
</evidence>
<feature type="domain" description="NfeD-like C-terminal" evidence="6">
    <location>
        <begin position="152"/>
        <end position="207"/>
    </location>
</feature>
<feature type="transmembrane region" description="Helical" evidence="5">
    <location>
        <begin position="6"/>
        <end position="24"/>
    </location>
</feature>
<dbReference type="Proteomes" id="UP000199516">
    <property type="component" value="Unassembled WGS sequence"/>
</dbReference>
<feature type="transmembrane region" description="Helical" evidence="5">
    <location>
        <begin position="100"/>
        <end position="123"/>
    </location>
</feature>
<organism evidence="7 8">
    <name type="scientific">Alteribacillus iranensis</name>
    <dbReference type="NCBI Taxonomy" id="930128"/>
    <lineage>
        <taxon>Bacteria</taxon>
        <taxon>Bacillati</taxon>
        <taxon>Bacillota</taxon>
        <taxon>Bacilli</taxon>
        <taxon>Bacillales</taxon>
        <taxon>Bacillaceae</taxon>
        <taxon>Alteribacillus</taxon>
    </lineage>
</organism>
<dbReference type="InterPro" id="IPR012340">
    <property type="entry name" value="NA-bd_OB-fold"/>
</dbReference>
<evidence type="ECO:0000259" key="6">
    <source>
        <dbReference type="Pfam" id="PF01957"/>
    </source>
</evidence>
<comment type="subcellular location">
    <subcellularLocation>
        <location evidence="1">Membrane</location>
        <topology evidence="1">Multi-pass membrane protein</topology>
    </subcellularLocation>
</comment>
<gene>
    <name evidence="7" type="ORF">SAMN05192532_101175</name>
</gene>
<feature type="transmembrane region" description="Helical" evidence="5">
    <location>
        <begin position="31"/>
        <end position="49"/>
    </location>
</feature>
<evidence type="ECO:0000313" key="8">
    <source>
        <dbReference type="Proteomes" id="UP000199516"/>
    </source>
</evidence>
<feature type="transmembrane region" description="Helical" evidence="5">
    <location>
        <begin position="55"/>
        <end position="71"/>
    </location>
</feature>
<protein>
    <submittedName>
        <fullName evidence="7">NfeD-like C-terminal, partner-binding</fullName>
    </submittedName>
</protein>
<dbReference type="OrthoDB" id="9806253at2"/>